<dbReference type="GeneID" id="34621038"/>
<dbReference type="CDD" id="cd07302">
    <property type="entry name" value="CHD"/>
    <property type="match status" value="1"/>
</dbReference>
<keyword evidence="6" id="KW-1185">Reference proteome</keyword>
<keyword evidence="3" id="KW-1133">Transmembrane helix</keyword>
<dbReference type="GO" id="GO:0005216">
    <property type="term" value="F:monoatomic ion channel activity"/>
    <property type="evidence" value="ECO:0007669"/>
    <property type="project" value="InterPro"/>
</dbReference>
<dbReference type="AlphaFoldDB" id="A0A1D3D2R3"/>
<evidence type="ECO:0000256" key="3">
    <source>
        <dbReference type="ARBA" id="ARBA00022989"/>
    </source>
</evidence>
<dbReference type="InterPro" id="IPR029787">
    <property type="entry name" value="Nucleotide_cyclase"/>
</dbReference>
<evidence type="ECO:0000256" key="4">
    <source>
        <dbReference type="ARBA" id="ARBA00023136"/>
    </source>
</evidence>
<proteinExistence type="predicted"/>
<name>A0A1D3D2R3_9EIME</name>
<dbReference type="VEuPathDB" id="ToxoDB:cyc_04512"/>
<keyword evidence="2" id="KW-0812">Transmembrane</keyword>
<dbReference type="Gene3D" id="1.20.120.350">
    <property type="entry name" value="Voltage-gated potassium channels. Chain C"/>
    <property type="match status" value="1"/>
</dbReference>
<dbReference type="Pfam" id="PF00520">
    <property type="entry name" value="Ion_trans"/>
    <property type="match status" value="1"/>
</dbReference>
<dbReference type="SUPFAM" id="SSF81324">
    <property type="entry name" value="Voltage-gated potassium channels"/>
    <property type="match status" value="1"/>
</dbReference>
<organism evidence="5 6">
    <name type="scientific">Cyclospora cayetanensis</name>
    <dbReference type="NCBI Taxonomy" id="88456"/>
    <lineage>
        <taxon>Eukaryota</taxon>
        <taxon>Sar</taxon>
        <taxon>Alveolata</taxon>
        <taxon>Apicomplexa</taxon>
        <taxon>Conoidasida</taxon>
        <taxon>Coccidia</taxon>
        <taxon>Eucoccidiorida</taxon>
        <taxon>Eimeriorina</taxon>
        <taxon>Eimeriidae</taxon>
        <taxon>Cyclospora</taxon>
    </lineage>
</organism>
<dbReference type="SUPFAM" id="SSF55073">
    <property type="entry name" value="Nucleotide cyclase"/>
    <property type="match status" value="1"/>
</dbReference>
<dbReference type="InterPro" id="IPR001054">
    <property type="entry name" value="A/G_cyclase"/>
</dbReference>
<keyword evidence="4" id="KW-0472">Membrane</keyword>
<accession>A0A1D3D2R3</accession>
<evidence type="ECO:0000313" key="5">
    <source>
        <dbReference type="EMBL" id="OEH77734.1"/>
    </source>
</evidence>
<dbReference type="InterPro" id="IPR005821">
    <property type="entry name" value="Ion_trans_dom"/>
</dbReference>
<dbReference type="GO" id="GO:0009190">
    <property type="term" value="P:cyclic nucleotide biosynthetic process"/>
    <property type="evidence" value="ECO:0007669"/>
    <property type="project" value="InterPro"/>
</dbReference>
<dbReference type="PROSITE" id="PS50125">
    <property type="entry name" value="GUANYLATE_CYCLASE_2"/>
    <property type="match status" value="1"/>
</dbReference>
<sequence length="904" mass="100730">MDRQQRHSSVASTKKAGQSGSAFVSCCTFIALHQTTELITTVATIYALFGNDIKLWATPVSADLPFDIIAILCLVIFAAEIFVSCVGKDNYTWHTFFWFDLVSTGTLVLDLSWTYYEMYLVVEENSDVASNDVMQVSRAGKAGSQVARVLRVIRLVRLIRVAKLYKTLALRFQVKDESPIQQDMFLEPGDRAPDDVVIEEEADPTDDGAEYDSKIGKELTDRTTRKVIYIILAMTIVLPFLSEEQYVSRTSSEQSGLDSVAESATAAKRYNTAPWWRMYSSNVIYYINYHRKNGLGYVQGEVNPASLVYMELPLPLSHVTESAGRVFVDLACLGFKSCDHPLELPPDRATNLLLATAINGTMLTDELESVDSLRPSEREFISSAFCTGPSEEVAGPLETQKASSCVDENIVVFKAVYDKRELSHLESALSILKTVFVCLTMVIGTVAINHDINTLILRPIERMITKMNKIRNNPLAATNMNAEGDEAQAEERADSATGDPLQVLKTLIGGKATKIQKENYETAILEKTIIKIGGLLALGFGEAGAEIIAKNMHTADGNINAMIEGRKMEAIFGFCDIRNFTDATEILKEKVMVFVNQIAEIVHGTVDQFSGSANKNIGDAFLLVWKFPEREIADGVKEQIIDTVTSNKLADMALMSFVKVVAGINKSYTLSEYRDIPEIIERMGTGWKVKMGFGLHVGWAIEGAIGSEYKIDASYLSPNVNMASRLEAATKQYGVSILISSDLYDIMSPQTQTYCRQIDRATVKGSKVPLGLYTVDLDPGRLQVPARNPVTVTSKNTVFLQRQQRLREKHKLWSSRTSISAMFETDPDIVSMREHLTKEFLGTFRSGFRHYEAGEWYTAREIFVRTQYMLGVEDGPSTVLLHFMSTKNYVAPEDWAGFRELIEK</sequence>
<protein>
    <submittedName>
        <fullName evidence="5">Adenylyl cyclase</fullName>
    </submittedName>
</protein>
<comment type="subcellular location">
    <subcellularLocation>
        <location evidence="1">Membrane</location>
        <topology evidence="1">Multi-pass membrane protein</topology>
    </subcellularLocation>
</comment>
<dbReference type="Pfam" id="PF00211">
    <property type="entry name" value="Guanylate_cyc"/>
    <property type="match status" value="1"/>
</dbReference>
<dbReference type="PANTHER" id="PTHR43336:SF3">
    <property type="entry name" value="GUANYLATE CYCLASE DOMAIN-CONTAINING PROTEIN"/>
    <property type="match status" value="1"/>
</dbReference>
<comment type="caution">
    <text evidence="5">The sequence shown here is derived from an EMBL/GenBank/DDBJ whole genome shotgun (WGS) entry which is preliminary data.</text>
</comment>
<dbReference type="VEuPathDB" id="ToxoDB:LOC34621038"/>
<dbReference type="InterPro" id="IPR027359">
    <property type="entry name" value="Volt_channel_dom_sf"/>
</dbReference>
<dbReference type="PROSITE" id="PS51257">
    <property type="entry name" value="PROKAR_LIPOPROTEIN"/>
    <property type="match status" value="1"/>
</dbReference>
<dbReference type="GO" id="GO:0035556">
    <property type="term" value="P:intracellular signal transduction"/>
    <property type="evidence" value="ECO:0007669"/>
    <property type="project" value="InterPro"/>
</dbReference>
<dbReference type="EMBL" id="JROU02000997">
    <property type="protein sequence ID" value="OEH77734.1"/>
    <property type="molecule type" value="Genomic_DNA"/>
</dbReference>
<dbReference type="OrthoDB" id="60033at2759"/>
<evidence type="ECO:0000256" key="2">
    <source>
        <dbReference type="ARBA" id="ARBA00022692"/>
    </source>
</evidence>
<dbReference type="Gene3D" id="3.30.70.1230">
    <property type="entry name" value="Nucleotide cyclase"/>
    <property type="match status" value="1"/>
</dbReference>
<dbReference type="GO" id="GO:0016020">
    <property type="term" value="C:membrane"/>
    <property type="evidence" value="ECO:0007669"/>
    <property type="project" value="UniProtKB-SubCell"/>
</dbReference>
<evidence type="ECO:0000256" key="1">
    <source>
        <dbReference type="ARBA" id="ARBA00004141"/>
    </source>
</evidence>
<evidence type="ECO:0000313" key="6">
    <source>
        <dbReference type="Proteomes" id="UP000095192"/>
    </source>
</evidence>
<reference evidence="5 6" key="1">
    <citation type="journal article" date="2016" name="BMC Genomics">
        <title>Comparative genomics reveals Cyclospora cayetanensis possesses coccidia-like metabolism and invasion components but unique surface antigens.</title>
        <authorList>
            <person name="Liu S."/>
            <person name="Wang L."/>
            <person name="Zheng H."/>
            <person name="Xu Z."/>
            <person name="Roellig D.M."/>
            <person name="Li N."/>
            <person name="Frace M.A."/>
            <person name="Tang K."/>
            <person name="Arrowood M.J."/>
            <person name="Moss D.M."/>
            <person name="Zhang L."/>
            <person name="Feng Y."/>
            <person name="Xiao L."/>
        </authorList>
    </citation>
    <scope>NUCLEOTIDE SEQUENCE [LARGE SCALE GENOMIC DNA]</scope>
    <source>
        <strain evidence="5 6">CHN_HEN01</strain>
    </source>
</reference>
<dbReference type="Proteomes" id="UP000095192">
    <property type="component" value="Unassembled WGS sequence"/>
</dbReference>
<dbReference type="PANTHER" id="PTHR43336">
    <property type="entry name" value="OXYGEN SENSOR HISTIDINE KINASE RESPONSE REGULATOR DEVS/DOSS"/>
    <property type="match status" value="1"/>
</dbReference>
<gene>
    <name evidence="5" type="ORF">cyc_04512</name>
</gene>